<dbReference type="SUPFAM" id="SSF54001">
    <property type="entry name" value="Cysteine proteinases"/>
    <property type="match status" value="1"/>
</dbReference>
<reference evidence="1 2" key="1">
    <citation type="submission" date="2024-05" db="EMBL/GenBank/DDBJ databases">
        <title>Genome sequencing and assembly of Indian major carp, Cirrhinus mrigala (Hamilton, 1822).</title>
        <authorList>
            <person name="Mohindra V."/>
            <person name="Chowdhury L.M."/>
            <person name="Lal K."/>
            <person name="Jena J.K."/>
        </authorList>
    </citation>
    <scope>NUCLEOTIDE SEQUENCE [LARGE SCALE GENOMIC DNA]</scope>
    <source>
        <strain evidence="1">CM1030</strain>
        <tissue evidence="1">Blood</tissue>
    </source>
</reference>
<dbReference type="EMBL" id="JAMKFB020000007">
    <property type="protein sequence ID" value="KAL0189223.1"/>
    <property type="molecule type" value="Genomic_DNA"/>
</dbReference>
<dbReference type="InterPro" id="IPR038765">
    <property type="entry name" value="Papain-like_cys_pep_sf"/>
</dbReference>
<evidence type="ECO:0000313" key="2">
    <source>
        <dbReference type="Proteomes" id="UP001529510"/>
    </source>
</evidence>
<sequence>MDLIEQCEKQQSLGELLSSFNDQSVSDYIVVYLRLLTSGYLQRENVFFQHFIEGGRSVKEFCQQ</sequence>
<comment type="caution">
    <text evidence="1">The sequence shown here is derived from an EMBL/GenBank/DDBJ whole genome shotgun (WGS) entry which is preliminary data.</text>
</comment>
<dbReference type="PANTHER" id="PTHR12931">
    <property type="entry name" value="UBIQUITIN THIOLESTERASE PROTEIN OTUB"/>
    <property type="match status" value="1"/>
</dbReference>
<evidence type="ECO:0000313" key="1">
    <source>
        <dbReference type="EMBL" id="KAL0189223.1"/>
    </source>
</evidence>
<keyword evidence="2" id="KW-1185">Reference proteome</keyword>
<dbReference type="AlphaFoldDB" id="A0ABD0QT49"/>
<dbReference type="Pfam" id="PF10275">
    <property type="entry name" value="Peptidase_C65"/>
    <property type="match status" value="1"/>
</dbReference>
<accession>A0ABD0QT49</accession>
<organism evidence="1 2">
    <name type="scientific">Cirrhinus mrigala</name>
    <name type="common">Mrigala</name>
    <dbReference type="NCBI Taxonomy" id="683832"/>
    <lineage>
        <taxon>Eukaryota</taxon>
        <taxon>Metazoa</taxon>
        <taxon>Chordata</taxon>
        <taxon>Craniata</taxon>
        <taxon>Vertebrata</taxon>
        <taxon>Euteleostomi</taxon>
        <taxon>Actinopterygii</taxon>
        <taxon>Neopterygii</taxon>
        <taxon>Teleostei</taxon>
        <taxon>Ostariophysi</taxon>
        <taxon>Cypriniformes</taxon>
        <taxon>Cyprinidae</taxon>
        <taxon>Labeoninae</taxon>
        <taxon>Labeonini</taxon>
        <taxon>Cirrhinus</taxon>
    </lineage>
</organism>
<dbReference type="PANTHER" id="PTHR12931:SF33">
    <property type="entry name" value="UBIQUITIN THIOESTERASE"/>
    <property type="match status" value="1"/>
</dbReference>
<dbReference type="Proteomes" id="UP001529510">
    <property type="component" value="Unassembled WGS sequence"/>
</dbReference>
<feature type="non-terminal residue" evidence="1">
    <location>
        <position position="64"/>
    </location>
</feature>
<dbReference type="InterPro" id="IPR019400">
    <property type="entry name" value="Peptidase_C65_otubain"/>
</dbReference>
<protein>
    <submittedName>
        <fullName evidence="1">Uncharacterized protein</fullName>
    </submittedName>
</protein>
<name>A0ABD0QT49_CIRMR</name>
<gene>
    <name evidence="1" type="ORF">M9458_016322</name>
</gene>
<dbReference type="Gene3D" id="1.20.1300.20">
    <property type="entry name" value="Peptidase C65 Otubain, subdomain 2"/>
    <property type="match status" value="1"/>
</dbReference>
<dbReference type="InterPro" id="IPR042467">
    <property type="entry name" value="Peptidase_C65_otubain_sub2"/>
</dbReference>
<proteinExistence type="predicted"/>